<protein>
    <submittedName>
        <fullName evidence="2">Uncharacterized protein</fullName>
    </submittedName>
</protein>
<keyword evidence="3" id="KW-1185">Reference proteome</keyword>
<evidence type="ECO:0000313" key="3">
    <source>
        <dbReference type="Proteomes" id="UP000053097"/>
    </source>
</evidence>
<feature type="compositionally biased region" description="Basic and acidic residues" evidence="1">
    <location>
        <begin position="1"/>
        <end position="19"/>
    </location>
</feature>
<evidence type="ECO:0000313" key="2">
    <source>
        <dbReference type="EMBL" id="EZA48551.1"/>
    </source>
</evidence>
<name>A0A026VYL8_OOCBI</name>
<reference evidence="2 3" key="1">
    <citation type="journal article" date="2014" name="Curr. Biol.">
        <title>The genome of the clonal raider ant Cerapachys biroi.</title>
        <authorList>
            <person name="Oxley P.R."/>
            <person name="Ji L."/>
            <person name="Fetter-Pruneda I."/>
            <person name="McKenzie S.K."/>
            <person name="Li C."/>
            <person name="Hu H."/>
            <person name="Zhang G."/>
            <person name="Kronauer D.J."/>
        </authorList>
    </citation>
    <scope>NUCLEOTIDE SEQUENCE [LARGE SCALE GENOMIC DNA]</scope>
</reference>
<gene>
    <name evidence="2" type="ORF">X777_13221</name>
</gene>
<proteinExistence type="predicted"/>
<feature type="region of interest" description="Disordered" evidence="1">
    <location>
        <begin position="1"/>
        <end position="34"/>
    </location>
</feature>
<dbReference type="Proteomes" id="UP000053097">
    <property type="component" value="Unassembled WGS sequence"/>
</dbReference>
<organism evidence="2 3">
    <name type="scientific">Ooceraea biroi</name>
    <name type="common">Clonal raider ant</name>
    <name type="synonym">Cerapachys biroi</name>
    <dbReference type="NCBI Taxonomy" id="2015173"/>
    <lineage>
        <taxon>Eukaryota</taxon>
        <taxon>Metazoa</taxon>
        <taxon>Ecdysozoa</taxon>
        <taxon>Arthropoda</taxon>
        <taxon>Hexapoda</taxon>
        <taxon>Insecta</taxon>
        <taxon>Pterygota</taxon>
        <taxon>Neoptera</taxon>
        <taxon>Endopterygota</taxon>
        <taxon>Hymenoptera</taxon>
        <taxon>Apocrita</taxon>
        <taxon>Aculeata</taxon>
        <taxon>Formicoidea</taxon>
        <taxon>Formicidae</taxon>
        <taxon>Dorylinae</taxon>
        <taxon>Ooceraea</taxon>
    </lineage>
</organism>
<sequence length="60" mass="7208">MELRLGFHDALRASEPPERGRRRTRTKTNEMRRSERYTRTCSSWRMFILRSGQPPNLIVC</sequence>
<accession>A0A026VYL8</accession>
<dbReference type="EMBL" id="KK107602">
    <property type="protein sequence ID" value="EZA48551.1"/>
    <property type="molecule type" value="Genomic_DNA"/>
</dbReference>
<evidence type="ECO:0000256" key="1">
    <source>
        <dbReference type="SAM" id="MobiDB-lite"/>
    </source>
</evidence>
<dbReference type="AlphaFoldDB" id="A0A026VYL8"/>